<evidence type="ECO:0000313" key="2">
    <source>
        <dbReference type="Proteomes" id="UP000186922"/>
    </source>
</evidence>
<keyword evidence="2" id="KW-1185">Reference proteome</keyword>
<sequence length="110" mass="12261">MRRPGFRSSPATKSMNNLLSSMDGLFKAQVQPDFDVSPSIPVHLGQLLGSTVILPSTFKVPCRSPAIKVPTRSQGHLYRVLLESQNTFVLRNCIVRLFCSVLNIFLVFLN</sequence>
<protein>
    <submittedName>
        <fullName evidence="1">Uncharacterized protein</fullName>
    </submittedName>
</protein>
<comment type="caution">
    <text evidence="1">The sequence shown here is derived from an EMBL/GenBank/DDBJ whole genome shotgun (WGS) entry which is preliminary data.</text>
</comment>
<dbReference type="AlphaFoldDB" id="A0A1D1W1Y4"/>
<accession>A0A1D1W1Y4</accession>
<organism evidence="1 2">
    <name type="scientific">Ramazzottius varieornatus</name>
    <name type="common">Water bear</name>
    <name type="synonym">Tardigrade</name>
    <dbReference type="NCBI Taxonomy" id="947166"/>
    <lineage>
        <taxon>Eukaryota</taxon>
        <taxon>Metazoa</taxon>
        <taxon>Ecdysozoa</taxon>
        <taxon>Tardigrada</taxon>
        <taxon>Eutardigrada</taxon>
        <taxon>Parachela</taxon>
        <taxon>Hypsibioidea</taxon>
        <taxon>Ramazzottiidae</taxon>
        <taxon>Ramazzottius</taxon>
    </lineage>
</organism>
<dbReference type="EMBL" id="BDGG01000015">
    <property type="protein sequence ID" value="GAV07572.1"/>
    <property type="molecule type" value="Genomic_DNA"/>
</dbReference>
<evidence type="ECO:0000313" key="1">
    <source>
        <dbReference type="EMBL" id="GAV07572.1"/>
    </source>
</evidence>
<proteinExistence type="predicted"/>
<name>A0A1D1W1Y4_RAMVA</name>
<reference evidence="1 2" key="1">
    <citation type="journal article" date="2016" name="Nat. Commun.">
        <title>Extremotolerant tardigrade genome and improved radiotolerance of human cultured cells by tardigrade-unique protein.</title>
        <authorList>
            <person name="Hashimoto T."/>
            <person name="Horikawa D.D."/>
            <person name="Saito Y."/>
            <person name="Kuwahara H."/>
            <person name="Kozuka-Hata H."/>
            <person name="Shin-I T."/>
            <person name="Minakuchi Y."/>
            <person name="Ohishi K."/>
            <person name="Motoyama A."/>
            <person name="Aizu T."/>
            <person name="Enomoto A."/>
            <person name="Kondo K."/>
            <person name="Tanaka S."/>
            <person name="Hara Y."/>
            <person name="Koshikawa S."/>
            <person name="Sagara H."/>
            <person name="Miura T."/>
            <person name="Yokobori S."/>
            <person name="Miyagawa K."/>
            <person name="Suzuki Y."/>
            <person name="Kubo T."/>
            <person name="Oyama M."/>
            <person name="Kohara Y."/>
            <person name="Fujiyama A."/>
            <person name="Arakawa K."/>
            <person name="Katayama T."/>
            <person name="Toyoda A."/>
            <person name="Kunieda T."/>
        </authorList>
    </citation>
    <scope>NUCLEOTIDE SEQUENCE [LARGE SCALE GENOMIC DNA]</scope>
    <source>
        <strain evidence="1 2">YOKOZUNA-1</strain>
    </source>
</reference>
<dbReference type="Proteomes" id="UP000186922">
    <property type="component" value="Unassembled WGS sequence"/>
</dbReference>
<gene>
    <name evidence="1" type="primary">RvY_17392</name>
    <name evidence="1" type="synonym">RvY_17392.2</name>
    <name evidence="1" type="ORF">RvY_17392-2</name>
</gene>